<proteinExistence type="predicted"/>
<dbReference type="InterPro" id="IPR009014">
    <property type="entry name" value="Transketo_C/PFOR_II"/>
</dbReference>
<keyword evidence="1" id="KW-0560">Oxidoreductase</keyword>
<accession>S5DLK4</accession>
<evidence type="ECO:0000313" key="5">
    <source>
        <dbReference type="EMBL" id="AGQ19756.1"/>
    </source>
</evidence>
<dbReference type="Pfam" id="PF17147">
    <property type="entry name" value="PFOR_II"/>
    <property type="match status" value="1"/>
</dbReference>
<dbReference type="Gene3D" id="3.40.50.970">
    <property type="match status" value="1"/>
</dbReference>
<name>S5DLK4_9ACTN</name>
<evidence type="ECO:0000259" key="4">
    <source>
        <dbReference type="Pfam" id="PF17147"/>
    </source>
</evidence>
<feature type="domain" description="Pyruvate flavodoxin/ferredoxin oxidoreductase pyrimidine binding" evidence="3">
    <location>
        <begin position="266"/>
        <end position="479"/>
    </location>
</feature>
<dbReference type="InterPro" id="IPR019752">
    <property type="entry name" value="Pyrv/ketoisovalerate_OxRed_cat"/>
</dbReference>
<dbReference type="Pfam" id="PF01558">
    <property type="entry name" value="POR"/>
    <property type="match status" value="1"/>
</dbReference>
<feature type="domain" description="Pyruvate/ketoisovalerate oxidoreductase catalytic" evidence="2">
    <location>
        <begin position="28"/>
        <end position="216"/>
    </location>
</feature>
<dbReference type="NCBIfam" id="TIGR03710">
    <property type="entry name" value="OAFO_sf"/>
    <property type="match status" value="1"/>
</dbReference>
<dbReference type="InterPro" id="IPR002880">
    <property type="entry name" value="Pyrv_Fd/Flavodoxin_OxRdtase_N"/>
</dbReference>
<dbReference type="InterPro" id="IPR033412">
    <property type="entry name" value="PFOR_II"/>
</dbReference>
<dbReference type="PANTHER" id="PTHR32154">
    <property type="entry name" value="PYRUVATE-FLAVODOXIN OXIDOREDUCTASE-RELATED"/>
    <property type="match status" value="1"/>
</dbReference>
<dbReference type="PANTHER" id="PTHR32154:SF20">
    <property type="entry name" value="2-OXOGLUTARATE OXIDOREDUCTASE SUBUNIT KORA"/>
    <property type="match status" value="1"/>
</dbReference>
<dbReference type="FunFam" id="3.40.50.970:FF:000022">
    <property type="entry name" value="2-oxoglutarate ferredoxin oxidoreductase alpha subunit"/>
    <property type="match status" value="1"/>
</dbReference>
<dbReference type="AlphaFoldDB" id="S5DLK4"/>
<dbReference type="InterPro" id="IPR002869">
    <property type="entry name" value="Pyrv_flavodox_OxRed_cen"/>
</dbReference>
<reference evidence="5" key="1">
    <citation type="journal article" date="2013" name="Sci. Rep.">
        <title>Metagenomics uncovers a new group of low GC and ultra-small marine Actinobacteria.</title>
        <authorList>
            <person name="Ghai R."/>
            <person name="Mizuno C.M."/>
            <person name="Picazo A."/>
            <person name="Camacho A."/>
            <person name="Rodriguez-Valera F."/>
        </authorList>
    </citation>
    <scope>NUCLEOTIDE SEQUENCE</scope>
</reference>
<protein>
    <submittedName>
        <fullName evidence="5">Pyruvate:ferredoxin oxidoreductase and related 2-oxoacid:ferredoxin oxidoreductases, alpha subunit</fullName>
    </submittedName>
</protein>
<dbReference type="Pfam" id="PF01855">
    <property type="entry name" value="POR_N"/>
    <property type="match status" value="1"/>
</dbReference>
<dbReference type="SUPFAM" id="SSF53323">
    <property type="entry name" value="Pyruvate-ferredoxin oxidoreductase, PFOR, domain III"/>
    <property type="match status" value="1"/>
</dbReference>
<dbReference type="InterPro" id="IPR029061">
    <property type="entry name" value="THDP-binding"/>
</dbReference>
<dbReference type="Gene3D" id="3.40.50.920">
    <property type="match status" value="1"/>
</dbReference>
<evidence type="ECO:0000256" key="1">
    <source>
        <dbReference type="ARBA" id="ARBA00023002"/>
    </source>
</evidence>
<dbReference type="InterPro" id="IPR050722">
    <property type="entry name" value="Pyruvate:ferred/Flavod_OxRd"/>
</dbReference>
<dbReference type="GO" id="GO:0016903">
    <property type="term" value="F:oxidoreductase activity, acting on the aldehyde or oxo group of donors"/>
    <property type="evidence" value="ECO:0007669"/>
    <property type="project" value="InterPro"/>
</dbReference>
<sequence length="621" mass="67536">MDEPKLEVQNKTVESIPAVTIRFAGDSGDGMQLVGTRFTDTSALFGNDLATLPAFPAEIRAPQGTIAGVSSFQVQIADFDILTPGDNPEVLVAMNPAALKAHLHDLAPNGMLIINEDAFEEKNITKAGYKVDPRESGELDGYRVFQVPMEKLTKEALKDSEIKGRAVLRSKNMIALGLISWVFNRPLEDTINWINAKFEKLPEVAEANVKTLKVGYNFGITVEAFHHTYVVEKAALPTGEYTNINGNIGLSWGLIAGAKLSNLELFYGSYPITPASDILHELSKHKNFNVITFQAEDEIAAAAATVGASFTGKLAVTGTSGPGLALKSETISLALSAELPMVIVNVQRGGPSTGLPTKPEQSDLLFALYGRHGESPLPVLASRSPSHAFYTAIEASRIALKYMTPVILLSDNYVATGSEPWKLPDISDLPSLTNNLTTKNNSKDGFLPFHRDMTTFARPWAVPGVPGLEHRIGGLEKEEGTGNVSYDSANHQYMTDMRAWKIANIANDIEPLELNGDEKADTLVLGWGSTYGGITQAVNRLNEKGVKVASAHLTFINPFPDNLGEILSKFERIIIPELNTGQLIKLIRERFLIDAKGINKVAGEPFTAQELEEKIEEKINE</sequence>
<dbReference type="EMBL" id="KC811141">
    <property type="protein sequence ID" value="AGQ19756.1"/>
    <property type="molecule type" value="Genomic_DNA"/>
</dbReference>
<dbReference type="SUPFAM" id="SSF52518">
    <property type="entry name" value="Thiamin diphosphate-binding fold (THDP-binding)"/>
    <property type="match status" value="1"/>
</dbReference>
<organism evidence="5">
    <name type="scientific">Candidatus Actinomarina minuta</name>
    <dbReference type="NCBI Taxonomy" id="1389454"/>
    <lineage>
        <taxon>Bacteria</taxon>
        <taxon>Bacillati</taxon>
        <taxon>Actinomycetota</taxon>
        <taxon>Actinomycetes</taxon>
        <taxon>Candidatus Actinomarinidae</taxon>
        <taxon>Candidatus Actinomarinales</taxon>
        <taxon>Candidatus Actinomarineae</taxon>
        <taxon>Candidatus Actinomarinaceae</taxon>
        <taxon>Candidatus Actinomarina</taxon>
    </lineage>
</organism>
<dbReference type="SUPFAM" id="SSF52922">
    <property type="entry name" value="TK C-terminal domain-like"/>
    <property type="match status" value="1"/>
</dbReference>
<dbReference type="GO" id="GO:0006979">
    <property type="term" value="P:response to oxidative stress"/>
    <property type="evidence" value="ECO:0007669"/>
    <property type="project" value="TreeGrafter"/>
</dbReference>
<keyword evidence="5" id="KW-0670">Pyruvate</keyword>
<evidence type="ECO:0000259" key="3">
    <source>
        <dbReference type="Pfam" id="PF01855"/>
    </source>
</evidence>
<dbReference type="CDD" id="cd07034">
    <property type="entry name" value="TPP_PYR_PFOR_IOR-alpha_like"/>
    <property type="match status" value="1"/>
</dbReference>
<dbReference type="InterPro" id="IPR022367">
    <property type="entry name" value="2-oxoacid/accept_OxRdtase_asu"/>
</dbReference>
<dbReference type="Gene3D" id="3.40.920.10">
    <property type="entry name" value="Pyruvate-ferredoxin oxidoreductase, PFOR, domain III"/>
    <property type="match status" value="1"/>
</dbReference>
<evidence type="ECO:0000259" key="2">
    <source>
        <dbReference type="Pfam" id="PF01558"/>
    </source>
</evidence>
<dbReference type="GO" id="GO:0000287">
    <property type="term" value="F:magnesium ion binding"/>
    <property type="evidence" value="ECO:0007669"/>
    <property type="project" value="UniProtKB-ARBA"/>
</dbReference>
<feature type="domain" description="Pyruvate:ferredoxin oxidoreductase core" evidence="4">
    <location>
        <begin position="520"/>
        <end position="609"/>
    </location>
</feature>